<evidence type="ECO:0000256" key="1">
    <source>
        <dbReference type="SAM" id="MobiDB-lite"/>
    </source>
</evidence>
<evidence type="ECO:0000313" key="2">
    <source>
        <dbReference type="EMBL" id="GFH44922.1"/>
    </source>
</evidence>
<name>A0AAD3CF22_9STRA</name>
<dbReference type="Proteomes" id="UP001054902">
    <property type="component" value="Unassembled WGS sequence"/>
</dbReference>
<feature type="compositionally biased region" description="Polar residues" evidence="1">
    <location>
        <begin position="16"/>
        <end position="29"/>
    </location>
</feature>
<sequence>MFLSSYGHGFLASITNCNSKNKGSQQTSLRLADDSIEGQKGSRNEARSEDTDDISNLGTSNPSDKPKSRLALLAEDWLEEEEDELSSYWERFDENKNGNVSADSKSLSFASSDSLPNIVDDSSSETLTTEERLERYYDSRGINKKKEEQFKSNIEYAIDAARKAATAEIAIAELEKVQPYLQVNSKLGGSALYELAIALWQRDGRFDEELIEKLMGNVHIKRELQQLMKREKPPSRQNQNSMWQDIFNPNSWWN</sequence>
<dbReference type="EMBL" id="BLLK01000020">
    <property type="protein sequence ID" value="GFH44922.1"/>
    <property type="molecule type" value="Genomic_DNA"/>
</dbReference>
<comment type="caution">
    <text evidence="2">The sequence shown here is derived from an EMBL/GenBank/DDBJ whole genome shotgun (WGS) entry which is preliminary data.</text>
</comment>
<feature type="compositionally biased region" description="Basic and acidic residues" evidence="1">
    <location>
        <begin position="40"/>
        <end position="49"/>
    </location>
</feature>
<organism evidence="2 3">
    <name type="scientific">Chaetoceros tenuissimus</name>
    <dbReference type="NCBI Taxonomy" id="426638"/>
    <lineage>
        <taxon>Eukaryota</taxon>
        <taxon>Sar</taxon>
        <taxon>Stramenopiles</taxon>
        <taxon>Ochrophyta</taxon>
        <taxon>Bacillariophyta</taxon>
        <taxon>Coscinodiscophyceae</taxon>
        <taxon>Chaetocerotophycidae</taxon>
        <taxon>Chaetocerotales</taxon>
        <taxon>Chaetocerotaceae</taxon>
        <taxon>Chaetoceros</taxon>
    </lineage>
</organism>
<keyword evidence="3" id="KW-1185">Reference proteome</keyword>
<proteinExistence type="predicted"/>
<feature type="region of interest" description="Disordered" evidence="1">
    <location>
        <begin position="16"/>
        <end position="68"/>
    </location>
</feature>
<evidence type="ECO:0008006" key="4">
    <source>
        <dbReference type="Google" id="ProtNLM"/>
    </source>
</evidence>
<evidence type="ECO:0000313" key="3">
    <source>
        <dbReference type="Proteomes" id="UP001054902"/>
    </source>
</evidence>
<reference evidence="2 3" key="1">
    <citation type="journal article" date="2021" name="Sci. Rep.">
        <title>The genome of the diatom Chaetoceros tenuissimus carries an ancient integrated fragment of an extant virus.</title>
        <authorList>
            <person name="Hongo Y."/>
            <person name="Kimura K."/>
            <person name="Takaki Y."/>
            <person name="Yoshida Y."/>
            <person name="Baba S."/>
            <person name="Kobayashi G."/>
            <person name="Nagasaki K."/>
            <person name="Hano T."/>
            <person name="Tomaru Y."/>
        </authorList>
    </citation>
    <scope>NUCLEOTIDE SEQUENCE [LARGE SCALE GENOMIC DNA]</scope>
    <source>
        <strain evidence="2 3">NIES-3715</strain>
    </source>
</reference>
<dbReference type="AlphaFoldDB" id="A0AAD3CF22"/>
<protein>
    <recommendedName>
        <fullName evidence="4">Calmodulin</fullName>
    </recommendedName>
</protein>
<gene>
    <name evidence="2" type="ORF">CTEN210_01396</name>
</gene>
<accession>A0AAD3CF22</accession>
<feature type="compositionally biased region" description="Polar residues" evidence="1">
    <location>
        <begin position="54"/>
        <end position="63"/>
    </location>
</feature>